<protein>
    <submittedName>
        <fullName evidence="3">Uncharacterized protein</fullName>
    </submittedName>
</protein>
<dbReference type="Proteomes" id="UP000887566">
    <property type="component" value="Unplaced"/>
</dbReference>
<feature type="region of interest" description="Disordered" evidence="1">
    <location>
        <begin position="93"/>
        <end position="128"/>
    </location>
</feature>
<dbReference type="AlphaFoldDB" id="A0A914UQ02"/>
<accession>A0A914UQ02</accession>
<sequence length="128" mass="13983">MFNAFFQGGPLMPEQRPFNTQLRCYSAPFFESADSNKINELNHGGKDQAEKIPLAGSVERLPIIVDADYKPGHLSFIRYDYRRRDLLLKDAVAPTDSKQASTGGATVGGGGGASFHGEGHTLRGSRKR</sequence>
<feature type="compositionally biased region" description="Gly residues" evidence="1">
    <location>
        <begin position="105"/>
        <end position="114"/>
    </location>
</feature>
<name>A0A914UQ02_9BILA</name>
<reference evidence="3" key="1">
    <citation type="submission" date="2022-11" db="UniProtKB">
        <authorList>
            <consortium name="WormBaseParasite"/>
        </authorList>
    </citation>
    <scope>IDENTIFICATION</scope>
</reference>
<organism evidence="2 3">
    <name type="scientific">Plectus sambesii</name>
    <dbReference type="NCBI Taxonomy" id="2011161"/>
    <lineage>
        <taxon>Eukaryota</taxon>
        <taxon>Metazoa</taxon>
        <taxon>Ecdysozoa</taxon>
        <taxon>Nematoda</taxon>
        <taxon>Chromadorea</taxon>
        <taxon>Plectida</taxon>
        <taxon>Plectina</taxon>
        <taxon>Plectoidea</taxon>
        <taxon>Plectidae</taxon>
        <taxon>Plectus</taxon>
    </lineage>
</organism>
<evidence type="ECO:0000256" key="1">
    <source>
        <dbReference type="SAM" id="MobiDB-lite"/>
    </source>
</evidence>
<dbReference type="WBParaSite" id="PSAMB.scaffold1148size35273.g11349.t1">
    <property type="protein sequence ID" value="PSAMB.scaffold1148size35273.g11349.t1"/>
    <property type="gene ID" value="PSAMB.scaffold1148size35273.g11349"/>
</dbReference>
<evidence type="ECO:0000313" key="2">
    <source>
        <dbReference type="Proteomes" id="UP000887566"/>
    </source>
</evidence>
<keyword evidence="2" id="KW-1185">Reference proteome</keyword>
<proteinExistence type="predicted"/>
<evidence type="ECO:0000313" key="3">
    <source>
        <dbReference type="WBParaSite" id="PSAMB.scaffold1148size35273.g11349.t1"/>
    </source>
</evidence>